<dbReference type="Pfam" id="PF18750">
    <property type="entry name" value="SNAD4"/>
    <property type="match status" value="1"/>
</dbReference>
<evidence type="ECO:0000256" key="4">
    <source>
        <dbReference type="ARBA" id="ARBA00022801"/>
    </source>
</evidence>
<sequence length="177" mass="21403">SMYISKKALRKHFDPGEYPHETYLLCELHWGESPRFWQHWVRNDSCNNCHAEKYFLEEIFEPRSYNICHMSWYLSWSPCVDCCNVIRNFLEKHPNVIIDIRVARPYYRNIKKTCSALRELKKLQRVNYLASISPDYNYCWETFIQPGVNYYFSPKNFESEIQRNHSRLEGMLKVSTL</sequence>
<dbReference type="InterPro" id="IPR016193">
    <property type="entry name" value="Cytidine_deaminase-like"/>
</dbReference>
<protein>
    <submittedName>
        <fullName evidence="7">ABEC1 enzyme</fullName>
    </submittedName>
</protein>
<keyword evidence="4" id="KW-0378">Hydrolase</keyword>
<keyword evidence="8" id="KW-1185">Reference proteome</keyword>
<name>A0A850UV38_9CORV</name>
<keyword evidence="5" id="KW-0862">Zinc</keyword>
<gene>
    <name evidence="7" type="primary">Apobec1_1</name>
    <name evidence="7" type="ORF">CHLHAR_R14691</name>
</gene>
<dbReference type="InterPro" id="IPR016192">
    <property type="entry name" value="APOBEC/CMP_deaminase_Zn-bd"/>
</dbReference>
<evidence type="ECO:0000259" key="6">
    <source>
        <dbReference type="PROSITE" id="PS51747"/>
    </source>
</evidence>
<dbReference type="EMBL" id="WEIW01000742">
    <property type="protein sequence ID" value="NWH35507.1"/>
    <property type="molecule type" value="Genomic_DNA"/>
</dbReference>
<dbReference type="GO" id="GO:0005737">
    <property type="term" value="C:cytoplasm"/>
    <property type="evidence" value="ECO:0007669"/>
    <property type="project" value="TreeGrafter"/>
</dbReference>
<evidence type="ECO:0000313" key="7">
    <source>
        <dbReference type="EMBL" id="NWH35507.1"/>
    </source>
</evidence>
<evidence type="ECO:0000256" key="3">
    <source>
        <dbReference type="ARBA" id="ARBA00022723"/>
    </source>
</evidence>
<dbReference type="PROSITE" id="PS51747">
    <property type="entry name" value="CYT_DCMP_DEAMINASES_2"/>
    <property type="match status" value="1"/>
</dbReference>
<dbReference type="Gene3D" id="3.40.140.10">
    <property type="entry name" value="Cytidine Deaminase, domain 2"/>
    <property type="match status" value="1"/>
</dbReference>
<accession>A0A850UV38</accession>
<keyword evidence="3" id="KW-0479">Metal-binding</keyword>
<evidence type="ECO:0000256" key="5">
    <source>
        <dbReference type="ARBA" id="ARBA00022833"/>
    </source>
</evidence>
<dbReference type="GO" id="GO:0005634">
    <property type="term" value="C:nucleus"/>
    <property type="evidence" value="ECO:0007669"/>
    <property type="project" value="TreeGrafter"/>
</dbReference>
<dbReference type="InterPro" id="IPR050610">
    <property type="entry name" value="APOBEC_Cyt_Deaminase"/>
</dbReference>
<dbReference type="GO" id="GO:0003723">
    <property type="term" value="F:RNA binding"/>
    <property type="evidence" value="ECO:0007669"/>
    <property type="project" value="TreeGrafter"/>
</dbReference>
<dbReference type="PANTHER" id="PTHR13857">
    <property type="entry name" value="MRNA EDITING ENZYME"/>
    <property type="match status" value="1"/>
</dbReference>
<dbReference type="GO" id="GO:0008270">
    <property type="term" value="F:zinc ion binding"/>
    <property type="evidence" value="ECO:0007669"/>
    <property type="project" value="InterPro"/>
</dbReference>
<evidence type="ECO:0000256" key="2">
    <source>
        <dbReference type="ARBA" id="ARBA00006576"/>
    </source>
</evidence>
<dbReference type="AlphaFoldDB" id="A0A850UV38"/>
<proteinExistence type="inferred from homology"/>
<dbReference type="InterPro" id="IPR002125">
    <property type="entry name" value="CMP_dCMP_dom"/>
</dbReference>
<feature type="non-terminal residue" evidence="7">
    <location>
        <position position="177"/>
    </location>
</feature>
<dbReference type="Proteomes" id="UP000640999">
    <property type="component" value="Unassembled WGS sequence"/>
</dbReference>
<organism evidence="7 8">
    <name type="scientific">Chloropsis hardwickii</name>
    <dbReference type="NCBI Taxonomy" id="667144"/>
    <lineage>
        <taxon>Eukaryota</taxon>
        <taxon>Metazoa</taxon>
        <taxon>Chordata</taxon>
        <taxon>Craniata</taxon>
        <taxon>Vertebrata</taxon>
        <taxon>Euteleostomi</taxon>
        <taxon>Archelosauria</taxon>
        <taxon>Archosauria</taxon>
        <taxon>Dinosauria</taxon>
        <taxon>Saurischia</taxon>
        <taxon>Theropoda</taxon>
        <taxon>Coelurosauria</taxon>
        <taxon>Aves</taxon>
        <taxon>Neognathae</taxon>
        <taxon>Neoaves</taxon>
        <taxon>Telluraves</taxon>
        <taxon>Australaves</taxon>
        <taxon>Passeriformes</taxon>
        <taxon>Corvoidea</taxon>
        <taxon>Irenidae</taxon>
        <taxon>Chloropsis</taxon>
    </lineage>
</organism>
<dbReference type="GO" id="GO:0016554">
    <property type="term" value="P:cytidine to uridine editing"/>
    <property type="evidence" value="ECO:0007669"/>
    <property type="project" value="TreeGrafter"/>
</dbReference>
<dbReference type="SUPFAM" id="SSF53927">
    <property type="entry name" value="Cytidine deaminase-like"/>
    <property type="match status" value="1"/>
</dbReference>
<reference evidence="7" key="1">
    <citation type="submission" date="2019-10" db="EMBL/GenBank/DDBJ databases">
        <title>Bird 10,000 Genomes (B10K) Project - Family phase.</title>
        <authorList>
            <person name="Zhang G."/>
        </authorList>
    </citation>
    <scope>NUCLEOTIDE SEQUENCE</scope>
    <source>
        <strain evidence="7">B10K-IZ-033-78</strain>
        <tissue evidence="7">Muscle</tissue>
    </source>
</reference>
<dbReference type="PROSITE" id="PS00903">
    <property type="entry name" value="CYT_DCMP_DEAMINASES_1"/>
    <property type="match status" value="1"/>
</dbReference>
<evidence type="ECO:0000313" key="8">
    <source>
        <dbReference type="Proteomes" id="UP000640999"/>
    </source>
</evidence>
<feature type="non-terminal residue" evidence="7">
    <location>
        <position position="1"/>
    </location>
</feature>
<dbReference type="GO" id="GO:0004126">
    <property type="term" value="F:cytidine deaminase activity"/>
    <property type="evidence" value="ECO:0007669"/>
    <property type="project" value="TreeGrafter"/>
</dbReference>
<comment type="cofactor">
    <cofactor evidence="1">
        <name>Zn(2+)</name>
        <dbReference type="ChEBI" id="CHEBI:29105"/>
    </cofactor>
</comment>
<dbReference type="OrthoDB" id="5956704at2759"/>
<comment type="similarity">
    <text evidence="2">Belongs to the cytidine and deoxycytidylate deaminase family.</text>
</comment>
<comment type="caution">
    <text evidence="7">The sequence shown here is derived from an EMBL/GenBank/DDBJ whole genome shotgun (WGS) entry which is preliminary data.</text>
</comment>
<evidence type="ECO:0000256" key="1">
    <source>
        <dbReference type="ARBA" id="ARBA00001947"/>
    </source>
</evidence>
<feature type="domain" description="CMP/dCMP-type deaminase" evidence="6">
    <location>
        <begin position="1"/>
        <end position="125"/>
    </location>
</feature>
<dbReference type="PANTHER" id="PTHR13857:SF26">
    <property type="entry name" value="C-U-EDITING ENZYME APOBEC-1"/>
    <property type="match status" value="1"/>
</dbReference>